<dbReference type="EMBL" id="JAFKCV010000004">
    <property type="protein sequence ID" value="MBN7825475.1"/>
    <property type="molecule type" value="Genomic_DNA"/>
</dbReference>
<dbReference type="RefSeq" id="WP_206573580.1">
    <property type="nucleotide sequence ID" value="NZ_JAFKCV010000004.1"/>
</dbReference>
<dbReference type="PANTHER" id="PTHR43283:SF7">
    <property type="entry name" value="BETA-LACTAMASE-RELATED DOMAIN-CONTAINING PROTEIN"/>
    <property type="match status" value="1"/>
</dbReference>
<dbReference type="Gene3D" id="3.40.710.10">
    <property type="entry name" value="DD-peptidase/beta-lactamase superfamily"/>
    <property type="match status" value="1"/>
</dbReference>
<evidence type="ECO:0000313" key="3">
    <source>
        <dbReference type="Proteomes" id="UP000664654"/>
    </source>
</evidence>
<evidence type="ECO:0000313" key="2">
    <source>
        <dbReference type="EMBL" id="MBN7825475.1"/>
    </source>
</evidence>
<reference evidence="2" key="1">
    <citation type="submission" date="2021-03" db="EMBL/GenBank/DDBJ databases">
        <title>novel species isolated from a fishpond in China.</title>
        <authorList>
            <person name="Lu H."/>
            <person name="Cai Z."/>
        </authorList>
    </citation>
    <scope>NUCLEOTIDE SEQUENCE</scope>
    <source>
        <strain evidence="2">JCM 30855</strain>
    </source>
</reference>
<dbReference type="Proteomes" id="UP000664654">
    <property type="component" value="Unassembled WGS sequence"/>
</dbReference>
<dbReference type="AlphaFoldDB" id="A0A939DNP5"/>
<feature type="domain" description="Beta-lactamase-related" evidence="1">
    <location>
        <begin position="158"/>
        <end position="428"/>
    </location>
</feature>
<name>A0A939DNP5_9ALTE</name>
<dbReference type="PANTHER" id="PTHR43283">
    <property type="entry name" value="BETA-LACTAMASE-RELATED"/>
    <property type="match status" value="1"/>
</dbReference>
<dbReference type="GO" id="GO:0016787">
    <property type="term" value="F:hydrolase activity"/>
    <property type="evidence" value="ECO:0007669"/>
    <property type="project" value="UniProtKB-KW"/>
</dbReference>
<keyword evidence="3" id="KW-1185">Reference proteome</keyword>
<accession>A0A939DNP5</accession>
<comment type="caution">
    <text evidence="2">The sequence shown here is derived from an EMBL/GenBank/DDBJ whole genome shotgun (WGS) entry which is preliminary data.</text>
</comment>
<dbReference type="SUPFAM" id="SSF56601">
    <property type="entry name" value="beta-lactamase/transpeptidase-like"/>
    <property type="match status" value="1"/>
</dbReference>
<dbReference type="InterPro" id="IPR050789">
    <property type="entry name" value="Diverse_Enzym_Activities"/>
</dbReference>
<sequence length="454" mass="49756">MKKVLIILLIALTLLFALFPSLLGFSLLRIGDAVSVSTAMGAKLGCSARFITGQGETQIIEDLASYSPANRLLDIHYQDSRATASLLGMATTSATYRPGLGCTLDDGDTSELDRLVVADMPPKTAPWPAGFQVSTILPEVQEKLDQMLAEDNLAGLDSRALLVVKQGQIVAESYAEGISPQTPLLGWSMGKSLTAILQGRMQQLGLVHVSDQGLFEPWQQDKRQQISLKHMLTMTSGLMFDETYAPGSDSTRMLFQSHSASEVAMDTELVHAPGAHFSYSSGTTNLIARYLHDRLGGDQAALDFFQTQLLAPLGMTHSLFEPDPSGVFVGSSYVYASARDWARLGLLMLYEGQWQGEQFLSQEWVAQARSPNSSRNDSRYGYQFWLNRGNEGEALRWPALPADAYAMQGNRKQVVMVIPSEQLVLVRLGLTKEQYPMEGNFSALVTLLAGMESR</sequence>
<protein>
    <submittedName>
        <fullName evidence="2">Serine hydrolase</fullName>
    </submittedName>
</protein>
<gene>
    <name evidence="2" type="ORF">J0A66_09605</name>
</gene>
<evidence type="ECO:0000259" key="1">
    <source>
        <dbReference type="Pfam" id="PF00144"/>
    </source>
</evidence>
<organism evidence="2 3">
    <name type="scientific">Bowmanella dokdonensis</name>
    <dbReference type="NCBI Taxonomy" id="751969"/>
    <lineage>
        <taxon>Bacteria</taxon>
        <taxon>Pseudomonadati</taxon>
        <taxon>Pseudomonadota</taxon>
        <taxon>Gammaproteobacteria</taxon>
        <taxon>Alteromonadales</taxon>
        <taxon>Alteromonadaceae</taxon>
        <taxon>Bowmanella</taxon>
    </lineage>
</organism>
<dbReference type="InterPro" id="IPR001466">
    <property type="entry name" value="Beta-lactam-related"/>
</dbReference>
<keyword evidence="2" id="KW-0378">Hydrolase</keyword>
<dbReference type="InterPro" id="IPR012338">
    <property type="entry name" value="Beta-lactam/transpept-like"/>
</dbReference>
<dbReference type="Pfam" id="PF00144">
    <property type="entry name" value="Beta-lactamase"/>
    <property type="match status" value="1"/>
</dbReference>
<proteinExistence type="predicted"/>